<protein>
    <submittedName>
        <fullName evidence="1">Uncharacterized protein</fullName>
    </submittedName>
</protein>
<evidence type="ECO:0000313" key="1">
    <source>
        <dbReference type="EMBL" id="SFP33816.1"/>
    </source>
</evidence>
<dbReference type="AlphaFoldDB" id="A0A1I5PJU7"/>
<name>A0A1I5PJU7_9BACI</name>
<proteinExistence type="predicted"/>
<dbReference type="Proteomes" id="UP000242243">
    <property type="component" value="Unassembled WGS sequence"/>
</dbReference>
<sequence length="36" mass="4094">MESEVLQNVIGFYCKGVRDLSGSYNGNIKGNWMVFH</sequence>
<organism evidence="1 2">
    <name type="scientific">Halolactibacillus halophilus</name>
    <dbReference type="NCBI Taxonomy" id="306540"/>
    <lineage>
        <taxon>Bacteria</taxon>
        <taxon>Bacillati</taxon>
        <taxon>Bacillota</taxon>
        <taxon>Bacilli</taxon>
        <taxon>Bacillales</taxon>
        <taxon>Bacillaceae</taxon>
        <taxon>Halolactibacillus</taxon>
    </lineage>
</organism>
<reference evidence="1 2" key="1">
    <citation type="submission" date="2016-10" db="EMBL/GenBank/DDBJ databases">
        <authorList>
            <person name="de Groot N.N."/>
        </authorList>
    </citation>
    <scope>NUCLEOTIDE SEQUENCE [LARGE SCALE GENOMIC DNA]</scope>
    <source>
        <strain evidence="1 2">DSM 17073</strain>
    </source>
</reference>
<gene>
    <name evidence="1" type="ORF">SAMN05421839_1159</name>
</gene>
<dbReference type="EMBL" id="FOXC01000015">
    <property type="protein sequence ID" value="SFP33816.1"/>
    <property type="molecule type" value="Genomic_DNA"/>
</dbReference>
<dbReference type="STRING" id="306540.SAMN05421839_1159"/>
<evidence type="ECO:0000313" key="2">
    <source>
        <dbReference type="Proteomes" id="UP000242243"/>
    </source>
</evidence>
<accession>A0A1I5PJU7</accession>